<keyword evidence="2" id="KW-0964">Secreted</keyword>
<proteinExistence type="inferred from homology"/>
<dbReference type="PANTHER" id="PTHR36108">
    <property type="entry name" value="COLOSSIN-B-RELATED"/>
    <property type="match status" value="1"/>
</dbReference>
<sequence length="433" mass="48071">MSGAIFDLFYNDGKRLQSGLKTDKNGNITVNHLKPGNYYFLETKAPDGYELDTTKKKFTVELQTEAKLATVNVTNSQKTGSVILTKTDADTNDVLPGATFMLFKKDGTEVQKDLITDAEGHIKVDGLKPGNYYFVETSAPAGYNFDSSKHYDFTIELQLVAKVATQSATNIKKPGSVILTKIDSDTNQVLGGATFNLYNKDDKELKTELTTNESGQIQIDGLKPGHYYFKEMKAPAGYNFDANKQYEFDVVLQTDKLLAHVQVENAEKFGSVILTKTDSSTGHRLSGAVFNLYHENGQEVRHDLKTDVTGMLTVNDLKPGNYYFVEKKAPLGYILNDQHINFDIALQVNTIVSRVSVTNNVAPIGGETGNNTLFNPQQSQKGSVLNHDNDIQYGVANEGKLPNTDYEQNFFIILLGLITLILGLFMIYYTRVK</sequence>
<dbReference type="SUPFAM" id="SSF49478">
    <property type="entry name" value="Cna protein B-type domain"/>
    <property type="match status" value="4"/>
</dbReference>
<accession>A0ABM8Z7H9</accession>
<dbReference type="NCBIfam" id="TIGR01167">
    <property type="entry name" value="LPXTG_anchor"/>
    <property type="match status" value="1"/>
</dbReference>
<feature type="domain" description="SpaA-like prealbumin fold" evidence="5">
    <location>
        <begin position="270"/>
        <end position="346"/>
    </location>
</feature>
<evidence type="ECO:0000313" key="7">
    <source>
        <dbReference type="Proteomes" id="UP000789707"/>
    </source>
</evidence>
<evidence type="ECO:0000256" key="1">
    <source>
        <dbReference type="ARBA" id="ARBA00007257"/>
    </source>
</evidence>
<gene>
    <name evidence="6" type="ORF">WFA24289_01094</name>
</gene>
<keyword evidence="7" id="KW-1185">Reference proteome</keyword>
<keyword evidence="3" id="KW-0732">Signal</keyword>
<keyword evidence="4" id="KW-0472">Membrane</keyword>
<dbReference type="Proteomes" id="UP000789707">
    <property type="component" value="Unassembled WGS sequence"/>
</dbReference>
<evidence type="ECO:0000256" key="3">
    <source>
        <dbReference type="ARBA" id="ARBA00022729"/>
    </source>
</evidence>
<evidence type="ECO:0000313" key="6">
    <source>
        <dbReference type="EMBL" id="CAH0416781.1"/>
    </source>
</evidence>
<feature type="domain" description="SpaA-like prealbumin fold" evidence="5">
    <location>
        <begin position="175"/>
        <end position="265"/>
    </location>
</feature>
<organism evidence="6 7">
    <name type="scientific">Periweissella fabaria</name>
    <dbReference type="NCBI Taxonomy" id="546157"/>
    <lineage>
        <taxon>Bacteria</taxon>
        <taxon>Bacillati</taxon>
        <taxon>Bacillota</taxon>
        <taxon>Bacilli</taxon>
        <taxon>Lactobacillales</taxon>
        <taxon>Lactobacillaceae</taxon>
        <taxon>Periweissella</taxon>
    </lineage>
</organism>
<dbReference type="Gene3D" id="2.60.40.10">
    <property type="entry name" value="Immunoglobulins"/>
    <property type="match status" value="4"/>
</dbReference>
<feature type="transmembrane region" description="Helical" evidence="4">
    <location>
        <begin position="410"/>
        <end position="429"/>
    </location>
</feature>
<feature type="domain" description="SpaA-like prealbumin fold" evidence="5">
    <location>
        <begin position="80"/>
        <end position="162"/>
    </location>
</feature>
<name>A0ABM8Z7H9_9LACO</name>
<keyword evidence="4" id="KW-1133">Transmembrane helix</keyword>
<dbReference type="Pfam" id="PF17802">
    <property type="entry name" value="SpaA"/>
    <property type="match status" value="4"/>
</dbReference>
<protein>
    <recommendedName>
        <fullName evidence="5">SpaA-like prealbumin fold domain-containing protein</fullName>
    </recommendedName>
</protein>
<comment type="caution">
    <text evidence="6">The sequence shown here is derived from an EMBL/GenBank/DDBJ whole genome shotgun (WGS) entry which is preliminary data.</text>
</comment>
<evidence type="ECO:0000259" key="5">
    <source>
        <dbReference type="Pfam" id="PF17802"/>
    </source>
</evidence>
<dbReference type="EMBL" id="CAKKNS010000004">
    <property type="protein sequence ID" value="CAH0416781.1"/>
    <property type="molecule type" value="Genomic_DNA"/>
</dbReference>
<keyword evidence="4" id="KW-0812">Transmembrane</keyword>
<reference evidence="6 7" key="1">
    <citation type="submission" date="2021-11" db="EMBL/GenBank/DDBJ databases">
        <authorList>
            <person name="Depoorter E."/>
        </authorList>
    </citation>
    <scope>NUCLEOTIDE SEQUENCE [LARGE SCALE GENOMIC DNA]</scope>
    <source>
        <strain evidence="6 7">LMG 24289</strain>
    </source>
</reference>
<comment type="similarity">
    <text evidence="1">Belongs to the serine-aspartate repeat-containing protein (SDr) family.</text>
</comment>
<dbReference type="InterPro" id="IPR041033">
    <property type="entry name" value="SpaA_PFL_dom_1"/>
</dbReference>
<dbReference type="PANTHER" id="PTHR36108:SF13">
    <property type="entry name" value="COLOSSIN-B-RELATED"/>
    <property type="match status" value="1"/>
</dbReference>
<evidence type="ECO:0000256" key="2">
    <source>
        <dbReference type="ARBA" id="ARBA00022525"/>
    </source>
</evidence>
<evidence type="ECO:0000256" key="4">
    <source>
        <dbReference type="SAM" id="Phobius"/>
    </source>
</evidence>
<feature type="domain" description="SpaA-like prealbumin fold" evidence="5">
    <location>
        <begin position="2"/>
        <end position="74"/>
    </location>
</feature>
<dbReference type="InterPro" id="IPR013783">
    <property type="entry name" value="Ig-like_fold"/>
</dbReference>